<accession>A0A9P0FLY9</accession>
<keyword evidence="4 7" id="KW-1133">Transmembrane helix</keyword>
<keyword evidence="5 7" id="KW-0472">Membrane</keyword>
<dbReference type="InterPro" id="IPR044770">
    <property type="entry name" value="MFS_spinster-like"/>
</dbReference>
<feature type="transmembrane region" description="Helical" evidence="7">
    <location>
        <begin position="211"/>
        <end position="232"/>
    </location>
</feature>
<evidence type="ECO:0000259" key="8">
    <source>
        <dbReference type="PROSITE" id="PS50850"/>
    </source>
</evidence>
<dbReference type="InterPro" id="IPR036259">
    <property type="entry name" value="MFS_trans_sf"/>
</dbReference>
<feature type="transmembrane region" description="Helical" evidence="7">
    <location>
        <begin position="73"/>
        <end position="98"/>
    </location>
</feature>
<dbReference type="EMBL" id="OV121137">
    <property type="protein sequence ID" value="CAH0559375.1"/>
    <property type="molecule type" value="Genomic_DNA"/>
</dbReference>
<comment type="similarity">
    <text evidence="6">Belongs to the major facilitator superfamily. Spinster (TC 2.A.1.49) family.</text>
</comment>
<sequence>MTSSKKLPIVVLFFGNLLTYMNRFAITGVLGDLELHLELKEDDIGLMQTFYIVVMIFGSPPIGYFGDKFSKKWVLTSTTLLWIITSAVASFVCHSFWIFVSLRALSGVGEAGFIAVAPALISDYYDVPDRHKMLAIFYLAYPFGAGLGYIVGGEAANKFGNWRWGMRIVPCFGVLILVMLCFLKNNQIKVKTALPSNWRHNLGMILKNKTFMLTMVGCTCMAYIAGPSGWWTPKIISLGLQLQQKAAHTTKYSLVVFGMLVILSGILGILFGYILSKYLGAKFVRADPIMCGVGMLMSAPFIASSFYLVLYSTTLCYLMGFMGFTMLNLQPAVVSSIILSVISPNNRGLAQGVLLFFCHTFGDCISPYIFGLTTQYFRLLFEIKGEFTYINQFNGFLCSIFMLCMVDVLGGVMFFICSLYIKQDREQVNIDQIKAPQEVTIKENKVEEDILHLT</sequence>
<proteinExistence type="inferred from homology"/>
<feature type="transmembrane region" description="Helical" evidence="7">
    <location>
        <begin position="252"/>
        <end position="276"/>
    </location>
</feature>
<comment type="subcellular location">
    <subcellularLocation>
        <location evidence="1">Membrane</location>
        <topology evidence="1">Multi-pass membrane protein</topology>
    </subcellularLocation>
</comment>
<dbReference type="GO" id="GO:0022857">
    <property type="term" value="F:transmembrane transporter activity"/>
    <property type="evidence" value="ECO:0007669"/>
    <property type="project" value="InterPro"/>
</dbReference>
<organism evidence="9 10">
    <name type="scientific">Brassicogethes aeneus</name>
    <name type="common">Rape pollen beetle</name>
    <name type="synonym">Meligethes aeneus</name>
    <dbReference type="NCBI Taxonomy" id="1431903"/>
    <lineage>
        <taxon>Eukaryota</taxon>
        <taxon>Metazoa</taxon>
        <taxon>Ecdysozoa</taxon>
        <taxon>Arthropoda</taxon>
        <taxon>Hexapoda</taxon>
        <taxon>Insecta</taxon>
        <taxon>Pterygota</taxon>
        <taxon>Neoptera</taxon>
        <taxon>Endopterygota</taxon>
        <taxon>Coleoptera</taxon>
        <taxon>Polyphaga</taxon>
        <taxon>Cucujiformia</taxon>
        <taxon>Nitidulidae</taxon>
        <taxon>Meligethinae</taxon>
        <taxon>Brassicogethes</taxon>
    </lineage>
</organism>
<feature type="transmembrane region" description="Helical" evidence="7">
    <location>
        <begin position="104"/>
        <end position="121"/>
    </location>
</feature>
<dbReference type="PANTHER" id="PTHR23505:SF79">
    <property type="entry name" value="PROTEIN SPINSTER"/>
    <property type="match status" value="1"/>
</dbReference>
<dbReference type="Proteomes" id="UP001154078">
    <property type="component" value="Chromosome 6"/>
</dbReference>
<reference evidence="9" key="1">
    <citation type="submission" date="2021-12" db="EMBL/GenBank/DDBJ databases">
        <authorList>
            <person name="King R."/>
        </authorList>
    </citation>
    <scope>NUCLEOTIDE SEQUENCE</scope>
</reference>
<dbReference type="InterPro" id="IPR011701">
    <property type="entry name" value="MFS"/>
</dbReference>
<dbReference type="SUPFAM" id="SSF103473">
    <property type="entry name" value="MFS general substrate transporter"/>
    <property type="match status" value="1"/>
</dbReference>
<dbReference type="PANTHER" id="PTHR23505">
    <property type="entry name" value="SPINSTER"/>
    <property type="match status" value="1"/>
</dbReference>
<feature type="transmembrane region" description="Helical" evidence="7">
    <location>
        <begin position="133"/>
        <end position="152"/>
    </location>
</feature>
<evidence type="ECO:0000256" key="5">
    <source>
        <dbReference type="ARBA" id="ARBA00023136"/>
    </source>
</evidence>
<evidence type="ECO:0000313" key="9">
    <source>
        <dbReference type="EMBL" id="CAH0559375.1"/>
    </source>
</evidence>
<feature type="transmembrane region" description="Helical" evidence="7">
    <location>
        <begin position="164"/>
        <end position="183"/>
    </location>
</feature>
<gene>
    <name evidence="9" type="ORF">MELIAE_LOCUS9475</name>
</gene>
<evidence type="ECO:0000256" key="2">
    <source>
        <dbReference type="ARBA" id="ARBA00022448"/>
    </source>
</evidence>
<keyword evidence="3 7" id="KW-0812">Transmembrane</keyword>
<feature type="domain" description="Major facilitator superfamily (MFS) profile" evidence="8">
    <location>
        <begin position="8"/>
        <end position="422"/>
    </location>
</feature>
<dbReference type="Pfam" id="PF07690">
    <property type="entry name" value="MFS_1"/>
    <property type="match status" value="1"/>
</dbReference>
<name>A0A9P0FLY9_BRAAE</name>
<evidence type="ECO:0000256" key="3">
    <source>
        <dbReference type="ARBA" id="ARBA00022692"/>
    </source>
</evidence>
<feature type="transmembrane region" description="Helical" evidence="7">
    <location>
        <begin position="46"/>
        <end position="66"/>
    </location>
</feature>
<dbReference type="OrthoDB" id="6770063at2759"/>
<feature type="transmembrane region" description="Helical" evidence="7">
    <location>
        <begin position="288"/>
        <end position="311"/>
    </location>
</feature>
<dbReference type="AlphaFoldDB" id="A0A9P0FLY9"/>
<dbReference type="GO" id="GO:0016020">
    <property type="term" value="C:membrane"/>
    <property type="evidence" value="ECO:0007669"/>
    <property type="project" value="UniProtKB-SubCell"/>
</dbReference>
<keyword evidence="2" id="KW-0813">Transport</keyword>
<evidence type="ECO:0000256" key="4">
    <source>
        <dbReference type="ARBA" id="ARBA00022989"/>
    </source>
</evidence>
<dbReference type="CDD" id="cd17328">
    <property type="entry name" value="MFS_spinster_like"/>
    <property type="match status" value="1"/>
</dbReference>
<evidence type="ECO:0000256" key="7">
    <source>
        <dbReference type="SAM" id="Phobius"/>
    </source>
</evidence>
<dbReference type="Gene3D" id="1.20.1250.20">
    <property type="entry name" value="MFS general substrate transporter like domains"/>
    <property type="match status" value="1"/>
</dbReference>
<dbReference type="PROSITE" id="PS50850">
    <property type="entry name" value="MFS"/>
    <property type="match status" value="1"/>
</dbReference>
<protein>
    <recommendedName>
        <fullName evidence="8">Major facilitator superfamily (MFS) profile domain-containing protein</fullName>
    </recommendedName>
</protein>
<evidence type="ECO:0000256" key="1">
    <source>
        <dbReference type="ARBA" id="ARBA00004141"/>
    </source>
</evidence>
<feature type="transmembrane region" description="Helical" evidence="7">
    <location>
        <begin position="353"/>
        <end position="373"/>
    </location>
</feature>
<feature type="transmembrane region" description="Helical" evidence="7">
    <location>
        <begin position="393"/>
        <end position="421"/>
    </location>
</feature>
<evidence type="ECO:0000256" key="6">
    <source>
        <dbReference type="ARBA" id="ARBA00024338"/>
    </source>
</evidence>
<dbReference type="InterPro" id="IPR020846">
    <property type="entry name" value="MFS_dom"/>
</dbReference>
<feature type="transmembrane region" description="Helical" evidence="7">
    <location>
        <begin position="7"/>
        <end position="26"/>
    </location>
</feature>
<feature type="transmembrane region" description="Helical" evidence="7">
    <location>
        <begin position="317"/>
        <end position="341"/>
    </location>
</feature>
<keyword evidence="10" id="KW-1185">Reference proteome</keyword>
<evidence type="ECO:0000313" key="10">
    <source>
        <dbReference type="Proteomes" id="UP001154078"/>
    </source>
</evidence>